<evidence type="ECO:0000256" key="4">
    <source>
        <dbReference type="SAM" id="MobiDB-lite"/>
    </source>
</evidence>
<proteinExistence type="inferred from homology"/>
<evidence type="ECO:0000256" key="2">
    <source>
        <dbReference type="ARBA" id="ARBA00011265"/>
    </source>
</evidence>
<sequence length="196" mass="22557">MEFLKQLRNIGREIGKQAKIRAKKPFNQYRALERAQKEIDDQKVFLKRAPLNVPKREFTKEQIEHSKSFVEESMKSDDEFLSKLSKIKVTSDDPDGPAKLSNAEHSHQRPTQLTNKLPIKQSAQSQTHSAEIPRGIVPLPTLIDILHNHHLEPNEWTAEVLSEKFKLRQSDVDDFLKNTSLIDETDKSKVVLNEAI</sequence>
<dbReference type="HOGENOM" id="CLU_1389788_0_0_1"/>
<feature type="region of interest" description="Disordered" evidence="4">
    <location>
        <begin position="88"/>
        <end position="113"/>
    </location>
</feature>
<reference evidence="6" key="1">
    <citation type="submission" date="2003-08" db="EMBL/GenBank/DDBJ databases">
        <authorList>
            <person name="Birren B."/>
            <person name="Nusbaum C."/>
            <person name="Abebe A."/>
            <person name="Abouelleil A."/>
            <person name="Adekoya E."/>
            <person name="Ait-zahra M."/>
            <person name="Allen N."/>
            <person name="Allen T."/>
            <person name="An P."/>
            <person name="Anderson M."/>
            <person name="Anderson S."/>
            <person name="Arachchi H."/>
            <person name="Armbruster J."/>
            <person name="Bachantsang P."/>
            <person name="Baldwin J."/>
            <person name="Barry A."/>
            <person name="Bayul T."/>
            <person name="Blitshsteyn B."/>
            <person name="Bloom T."/>
            <person name="Blye J."/>
            <person name="Boguslavskiy L."/>
            <person name="Borowsky M."/>
            <person name="Boukhgalter B."/>
            <person name="Brunache A."/>
            <person name="Butler J."/>
            <person name="Calixte N."/>
            <person name="Calvo S."/>
            <person name="Camarata J."/>
            <person name="Campo K."/>
            <person name="Chang J."/>
            <person name="Cheshatsang Y."/>
            <person name="Citroen M."/>
            <person name="Collymore A."/>
            <person name="Considine T."/>
            <person name="Cook A."/>
            <person name="Cooke P."/>
            <person name="Corum B."/>
            <person name="Cuomo C."/>
            <person name="David R."/>
            <person name="Dawoe T."/>
            <person name="Degray S."/>
            <person name="Dodge S."/>
            <person name="Dooley K."/>
            <person name="Dorje P."/>
            <person name="Dorjee K."/>
            <person name="Dorris L."/>
            <person name="Duffey N."/>
            <person name="Dupes A."/>
            <person name="Elkins T."/>
            <person name="Engels R."/>
            <person name="Erickson J."/>
            <person name="Farina A."/>
            <person name="Faro S."/>
            <person name="Ferreira P."/>
            <person name="Fischer H."/>
            <person name="Fitzgerald M."/>
            <person name="Foley K."/>
            <person name="Gage D."/>
            <person name="Galagan J."/>
            <person name="Gearin G."/>
            <person name="Gnerre S."/>
            <person name="Gnirke A."/>
            <person name="Goyette A."/>
            <person name="Graham J."/>
            <person name="Grandbois E."/>
            <person name="Gyaltsen K."/>
            <person name="Hafez N."/>
            <person name="Hagopian D."/>
            <person name="Hagos B."/>
            <person name="Hall J."/>
            <person name="Hatcher B."/>
            <person name="Heller A."/>
            <person name="Higgins H."/>
            <person name="Honan T."/>
            <person name="Horn A."/>
            <person name="Houde N."/>
            <person name="Hughes L."/>
            <person name="Hulme W."/>
            <person name="Husby E."/>
            <person name="Iliev I."/>
            <person name="Jaffe D."/>
            <person name="Jones C."/>
            <person name="Kamal M."/>
            <person name="Kamat A."/>
            <person name="Kamvysselis M."/>
            <person name="Karlsson E."/>
            <person name="Kells C."/>
            <person name="Kieu A."/>
            <person name="Kisner P."/>
            <person name="Kodira C."/>
            <person name="Kulbokas E."/>
            <person name="Labutti K."/>
            <person name="Lama D."/>
            <person name="Landers T."/>
            <person name="Leger J."/>
            <person name="Levine S."/>
            <person name="Lewis D."/>
            <person name="Lewis T."/>
            <person name="Lindblad-toh K."/>
            <person name="Liu X."/>
            <person name="Lokyitsang T."/>
            <person name="Lokyitsang Y."/>
            <person name="Lucien O."/>
            <person name="Lui A."/>
            <person name="Ma L.J."/>
            <person name="Mabbitt R."/>
            <person name="Macdonald J."/>
            <person name="Maclean C."/>
            <person name="Major J."/>
            <person name="Manning J."/>
            <person name="Marabella R."/>
            <person name="Maru K."/>
            <person name="Matthews C."/>
            <person name="Mauceli E."/>
            <person name="Mccarthy M."/>
            <person name="Mcdonough S."/>
            <person name="Mcghee T."/>
            <person name="Meldrim J."/>
            <person name="Meneus L."/>
            <person name="Mesirov J."/>
            <person name="Mihalev A."/>
            <person name="Mihova T."/>
            <person name="Mikkelsen T."/>
            <person name="Mlenga V."/>
            <person name="Moru K."/>
            <person name="Mozes J."/>
            <person name="Mulrain L."/>
            <person name="Munson G."/>
            <person name="Naylor J."/>
            <person name="Newes C."/>
            <person name="Nguyen C."/>
            <person name="Nguyen N."/>
            <person name="Nguyen T."/>
            <person name="Nicol R."/>
            <person name="Nielsen C."/>
            <person name="Nizzari M."/>
            <person name="Norbu C."/>
            <person name="Norbu N."/>
            <person name="O'donnell P."/>
            <person name="Okoawo O."/>
            <person name="O'leary S."/>
            <person name="Omotosho B."/>
            <person name="O'neill K."/>
            <person name="Osman S."/>
            <person name="Parker S."/>
            <person name="Perrin D."/>
            <person name="Phunkhang P."/>
            <person name="Piqani B."/>
            <person name="Purcell S."/>
            <person name="Rachupka T."/>
            <person name="Ramasamy U."/>
            <person name="Rameau R."/>
            <person name="Ray V."/>
            <person name="Raymond C."/>
            <person name="Retta R."/>
            <person name="Richardson S."/>
            <person name="Rise C."/>
            <person name="Rodriguez J."/>
            <person name="Rogers J."/>
            <person name="Rogov P."/>
            <person name="Rutman M."/>
            <person name="Schupbach R."/>
            <person name="Seaman C."/>
            <person name="Settipalli S."/>
            <person name="Sharpe T."/>
            <person name="Sheridan J."/>
            <person name="Sherpa N."/>
            <person name="Shi J."/>
            <person name="Smirnov S."/>
            <person name="Smith C."/>
            <person name="Sougnez C."/>
            <person name="Spencer B."/>
            <person name="Stalker J."/>
            <person name="Stange-thomann N."/>
            <person name="Stavropoulos S."/>
            <person name="Stetson K."/>
            <person name="Stone C."/>
            <person name="Stone S."/>
            <person name="Stubbs M."/>
            <person name="Talamas J."/>
            <person name="Tchuinga P."/>
            <person name="Tenzing P."/>
            <person name="Tesfaye S."/>
            <person name="Theodore J."/>
            <person name="Thoulutsang Y."/>
            <person name="Topham K."/>
            <person name="Towey S."/>
            <person name="Tsamla T."/>
            <person name="Tsomo N."/>
            <person name="Vallee D."/>
            <person name="Vassiliev H."/>
            <person name="Venkataraman V."/>
            <person name="Vinson J."/>
            <person name="Vo A."/>
            <person name="Wade C."/>
            <person name="Wang S."/>
            <person name="Wangchuk T."/>
            <person name="Wangdi T."/>
            <person name="Whittaker C."/>
            <person name="Wilkinson J."/>
            <person name="Wu Y."/>
            <person name="Wyman D."/>
            <person name="Yadav S."/>
            <person name="Yang S."/>
            <person name="Yang X."/>
            <person name="Yeager S."/>
            <person name="Yee E."/>
            <person name="Young G."/>
            <person name="Zainoun J."/>
            <person name="Zembeck L."/>
            <person name="Zimmer A."/>
            <person name="Zody M."/>
            <person name="Lander E."/>
        </authorList>
    </citation>
    <scope>NUCLEOTIDE SEQUENCE [LARGE SCALE GENOMIC DNA]</scope>
</reference>
<reference evidence="5" key="3">
    <citation type="submission" date="2025-09" db="UniProtKB">
        <authorList>
            <consortium name="Ensembl"/>
        </authorList>
    </citation>
    <scope>IDENTIFICATION</scope>
</reference>
<evidence type="ECO:0000256" key="3">
    <source>
        <dbReference type="ARBA" id="ARBA00021777"/>
    </source>
</evidence>
<comment type="subunit">
    <text evidence="2">Binds calmodulin. Interacts with NDUFAF3.</text>
</comment>
<keyword evidence="6" id="KW-1185">Reference proteome</keyword>
<dbReference type="PANTHER" id="PTHR13338:SF4">
    <property type="entry name" value="NADH DEHYDROGENASE [UBIQUINONE] 1 ALPHA SUBCOMPLEX ASSEMBLY FACTOR 4"/>
    <property type="match status" value="1"/>
</dbReference>
<dbReference type="STRING" id="51511.ENSCSAVP00000005759"/>
<dbReference type="Pfam" id="PF06784">
    <property type="entry name" value="UPF0240"/>
    <property type="match status" value="1"/>
</dbReference>
<dbReference type="AlphaFoldDB" id="H2YKA7"/>
<protein>
    <recommendedName>
        <fullName evidence="3">NADH dehydrogenase [ubiquinone] 1 alpha subcomplex assembly factor 4</fullName>
    </recommendedName>
</protein>
<dbReference type="GeneTree" id="ENSGT00390000001627"/>
<reference evidence="5" key="2">
    <citation type="submission" date="2025-08" db="UniProtKB">
        <authorList>
            <consortium name="Ensembl"/>
        </authorList>
    </citation>
    <scope>IDENTIFICATION</scope>
</reference>
<comment type="similarity">
    <text evidence="1">Belongs to the NDUFAF4 family.</text>
</comment>
<dbReference type="eggNOG" id="KOG4481">
    <property type="taxonomic scope" value="Eukaryota"/>
</dbReference>
<accession>H2YKA7</accession>
<dbReference type="Ensembl" id="ENSCSAVT00000005834.1">
    <property type="protein sequence ID" value="ENSCSAVP00000005759.1"/>
    <property type="gene ID" value="ENSCSAVG00000003434.1"/>
</dbReference>
<dbReference type="GO" id="GO:0032981">
    <property type="term" value="P:mitochondrial respiratory chain complex I assembly"/>
    <property type="evidence" value="ECO:0007669"/>
    <property type="project" value="InterPro"/>
</dbReference>
<evidence type="ECO:0000313" key="6">
    <source>
        <dbReference type="Proteomes" id="UP000007875"/>
    </source>
</evidence>
<dbReference type="OMA" id="DQHSHER"/>
<dbReference type="PANTHER" id="PTHR13338">
    <property type="entry name" value="UPF0240 PROTEIN"/>
    <property type="match status" value="1"/>
</dbReference>
<dbReference type="Proteomes" id="UP000007875">
    <property type="component" value="Unassembled WGS sequence"/>
</dbReference>
<name>H2YKA7_CIOSA</name>
<dbReference type="InterPro" id="IPR009622">
    <property type="entry name" value="NDUFAF4"/>
</dbReference>
<dbReference type="GO" id="GO:0005739">
    <property type="term" value="C:mitochondrion"/>
    <property type="evidence" value="ECO:0007669"/>
    <property type="project" value="TreeGrafter"/>
</dbReference>
<evidence type="ECO:0000256" key="1">
    <source>
        <dbReference type="ARBA" id="ARBA00010698"/>
    </source>
</evidence>
<dbReference type="FunCoup" id="H2YKA7">
    <property type="interactions" value="80"/>
</dbReference>
<dbReference type="InParanoid" id="H2YKA7"/>
<organism evidence="5 6">
    <name type="scientific">Ciona savignyi</name>
    <name type="common">Pacific transparent sea squirt</name>
    <dbReference type="NCBI Taxonomy" id="51511"/>
    <lineage>
        <taxon>Eukaryota</taxon>
        <taxon>Metazoa</taxon>
        <taxon>Chordata</taxon>
        <taxon>Tunicata</taxon>
        <taxon>Ascidiacea</taxon>
        <taxon>Phlebobranchia</taxon>
        <taxon>Cionidae</taxon>
        <taxon>Ciona</taxon>
    </lineage>
</organism>
<evidence type="ECO:0000313" key="5">
    <source>
        <dbReference type="Ensembl" id="ENSCSAVP00000005759.1"/>
    </source>
</evidence>